<comment type="caution">
    <text evidence="2">The sequence shown here is derived from an EMBL/GenBank/DDBJ whole genome shotgun (WGS) entry which is preliminary data.</text>
</comment>
<name>A0A9P7W375_9AGAR</name>
<keyword evidence="3" id="KW-1185">Reference proteome</keyword>
<feature type="compositionally biased region" description="Polar residues" evidence="1">
    <location>
        <begin position="116"/>
        <end position="147"/>
    </location>
</feature>
<feature type="region of interest" description="Disordered" evidence="1">
    <location>
        <begin position="81"/>
        <end position="407"/>
    </location>
</feature>
<evidence type="ECO:0000313" key="2">
    <source>
        <dbReference type="EMBL" id="KAG7451828.1"/>
    </source>
</evidence>
<evidence type="ECO:0000256" key="1">
    <source>
        <dbReference type="SAM" id="MobiDB-lite"/>
    </source>
</evidence>
<organism evidence="2 3">
    <name type="scientific">Guyanagaster necrorhizus</name>
    <dbReference type="NCBI Taxonomy" id="856835"/>
    <lineage>
        <taxon>Eukaryota</taxon>
        <taxon>Fungi</taxon>
        <taxon>Dikarya</taxon>
        <taxon>Basidiomycota</taxon>
        <taxon>Agaricomycotina</taxon>
        <taxon>Agaricomycetes</taxon>
        <taxon>Agaricomycetidae</taxon>
        <taxon>Agaricales</taxon>
        <taxon>Marasmiineae</taxon>
        <taxon>Physalacriaceae</taxon>
        <taxon>Guyanagaster</taxon>
    </lineage>
</organism>
<protein>
    <submittedName>
        <fullName evidence="2">Uncharacterized protein</fullName>
    </submittedName>
</protein>
<dbReference type="AlphaFoldDB" id="A0A9P7W375"/>
<dbReference type="RefSeq" id="XP_043045328.1">
    <property type="nucleotide sequence ID" value="XM_043184932.1"/>
</dbReference>
<evidence type="ECO:0000313" key="3">
    <source>
        <dbReference type="Proteomes" id="UP000812287"/>
    </source>
</evidence>
<feature type="compositionally biased region" description="Polar residues" evidence="1">
    <location>
        <begin position="351"/>
        <end position="366"/>
    </location>
</feature>
<dbReference type="GeneID" id="66107229"/>
<feature type="compositionally biased region" description="Basic and acidic residues" evidence="1">
    <location>
        <begin position="391"/>
        <end position="407"/>
    </location>
</feature>
<accession>A0A9P7W375</accession>
<feature type="compositionally biased region" description="Polar residues" evidence="1">
    <location>
        <begin position="309"/>
        <end position="318"/>
    </location>
</feature>
<gene>
    <name evidence="2" type="ORF">BT62DRAFT_926007</name>
</gene>
<proteinExistence type="predicted"/>
<feature type="compositionally biased region" description="Low complexity" evidence="1">
    <location>
        <begin position="251"/>
        <end position="269"/>
    </location>
</feature>
<dbReference type="EMBL" id="MU250524">
    <property type="protein sequence ID" value="KAG7451828.1"/>
    <property type="molecule type" value="Genomic_DNA"/>
</dbReference>
<sequence length="407" mass="43514">MTENGAKWPPRAVEGFVTKYKNASELGDELSEEVISNPIIANLKPKVFRNSRKYATKAYNVATSAKGLSAASEGATFIAKQAKDKRSVDEQYKSRRDKETKHGITIPLLGAPSPIIPTQSLPAQGDGSNVPTFGGLPSTNVNSSSANKKPYPHSGGQPGGGAGSSAYAGRPPAYDKLTQGGPLTQQLGYPTNQGYSAMVSPHQTYPSQAYAPQQVSYSTQKAYPTQQAQQAYPPKSGYPNQAFPSQAYPPQQASYTTQQTQQSYHNTQQGYPTQAYPGGNTKAPAASPYLGTSKPSKPNFHVKNRHSGDSGTSDTWSQHGHHGHHSAPRTPKAETSRAGASSTRNRHHIDTSNGSMQRSPSTTSSIAPGYTTVESVAPPYTTHVATQSKPKPKENEGEKNDKQQDAN</sequence>
<feature type="compositionally biased region" description="Low complexity" evidence="1">
    <location>
        <begin position="219"/>
        <end position="235"/>
    </location>
</feature>
<feature type="compositionally biased region" description="Polar residues" evidence="1">
    <location>
        <begin position="181"/>
        <end position="218"/>
    </location>
</feature>
<dbReference type="Proteomes" id="UP000812287">
    <property type="component" value="Unassembled WGS sequence"/>
</dbReference>
<feature type="compositionally biased region" description="Basic and acidic residues" evidence="1">
    <location>
        <begin position="81"/>
        <end position="102"/>
    </location>
</feature>
<reference evidence="2" key="1">
    <citation type="submission" date="2020-11" db="EMBL/GenBank/DDBJ databases">
        <title>Adaptations for nitrogen fixation in a non-lichenized fungal sporocarp promotes dispersal by wood-feeding termites.</title>
        <authorList>
            <consortium name="DOE Joint Genome Institute"/>
            <person name="Koch R.A."/>
            <person name="Yoon G."/>
            <person name="Arayal U."/>
            <person name="Lail K."/>
            <person name="Amirebrahimi M."/>
            <person name="Labutti K."/>
            <person name="Lipzen A."/>
            <person name="Riley R."/>
            <person name="Barry K."/>
            <person name="Henrissat B."/>
            <person name="Grigoriev I.V."/>
            <person name="Herr J.R."/>
            <person name="Aime M.C."/>
        </authorList>
    </citation>
    <scope>NUCLEOTIDE SEQUENCE</scope>
    <source>
        <strain evidence="2">MCA 3950</strain>
    </source>
</reference>